<dbReference type="InterPro" id="IPR021109">
    <property type="entry name" value="Peptidase_aspartic_dom_sf"/>
</dbReference>
<proteinExistence type="predicted"/>
<reference evidence="1 2" key="1">
    <citation type="submission" date="2024-04" db="EMBL/GenBank/DDBJ databases">
        <authorList>
            <person name="Fracassetti M."/>
        </authorList>
    </citation>
    <scope>NUCLEOTIDE SEQUENCE [LARGE SCALE GENOMIC DNA]</scope>
</reference>
<organism evidence="1 2">
    <name type="scientific">Linum trigynum</name>
    <dbReference type="NCBI Taxonomy" id="586398"/>
    <lineage>
        <taxon>Eukaryota</taxon>
        <taxon>Viridiplantae</taxon>
        <taxon>Streptophyta</taxon>
        <taxon>Embryophyta</taxon>
        <taxon>Tracheophyta</taxon>
        <taxon>Spermatophyta</taxon>
        <taxon>Magnoliopsida</taxon>
        <taxon>eudicotyledons</taxon>
        <taxon>Gunneridae</taxon>
        <taxon>Pentapetalae</taxon>
        <taxon>rosids</taxon>
        <taxon>fabids</taxon>
        <taxon>Malpighiales</taxon>
        <taxon>Linaceae</taxon>
        <taxon>Linum</taxon>
    </lineage>
</organism>
<accession>A0AAV2FQT6</accession>
<protein>
    <recommendedName>
        <fullName evidence="3">Gag-pol polyprotein</fullName>
    </recommendedName>
</protein>
<evidence type="ECO:0000313" key="1">
    <source>
        <dbReference type="EMBL" id="CAL1400362.1"/>
    </source>
</evidence>
<dbReference type="Proteomes" id="UP001497516">
    <property type="component" value="Chromosome 7"/>
</dbReference>
<dbReference type="EMBL" id="OZ034820">
    <property type="protein sequence ID" value="CAL1400362.1"/>
    <property type="molecule type" value="Genomic_DNA"/>
</dbReference>
<sequence length="232" mass="25977">MRDHRKHCDFHREAGHLKEDCVNLRVEIEALIRRGFLSECVRGAKEQKEQDARPPPPPQLDYNEITGSYIVRKEICAVTIEGDQPKKKTKHDRAMECATIDAQPKCNMSFDDAEFPQGIPSKDPLTITALIVACKFYRLLINGGSDIMFKSTLDQMDIDPHMIKHAQGNLVGFSRTRVAVIGAITLPVVIGDQEPRVSKQVDFTIVDNNSPHNGILGRAFLAKFMALPSTCH</sequence>
<gene>
    <name evidence="1" type="ORF">LTRI10_LOCUS40496</name>
</gene>
<keyword evidence="2" id="KW-1185">Reference proteome</keyword>
<dbReference type="Gene3D" id="2.40.70.10">
    <property type="entry name" value="Acid Proteases"/>
    <property type="match status" value="1"/>
</dbReference>
<dbReference type="PANTHER" id="PTHR33240">
    <property type="entry name" value="OS08G0508500 PROTEIN"/>
    <property type="match status" value="1"/>
</dbReference>
<evidence type="ECO:0000313" key="2">
    <source>
        <dbReference type="Proteomes" id="UP001497516"/>
    </source>
</evidence>
<name>A0AAV2FQT6_9ROSI</name>
<dbReference type="PANTHER" id="PTHR33240:SF15">
    <property type="entry name" value="GAG-PRO-LIKE PROTEIN"/>
    <property type="match status" value="1"/>
</dbReference>
<evidence type="ECO:0008006" key="3">
    <source>
        <dbReference type="Google" id="ProtNLM"/>
    </source>
</evidence>
<dbReference type="AlphaFoldDB" id="A0AAV2FQT6"/>